<comment type="caution">
    <text evidence="2">The sequence shown here is derived from an EMBL/GenBank/DDBJ whole genome shotgun (WGS) entry which is preliminary data.</text>
</comment>
<evidence type="ECO:0000313" key="3">
    <source>
        <dbReference type="Proteomes" id="UP000601099"/>
    </source>
</evidence>
<reference evidence="2 3" key="1">
    <citation type="submission" date="2020-11" db="EMBL/GenBank/DDBJ databases">
        <title>Hymenobacter sp.</title>
        <authorList>
            <person name="Kim M.K."/>
        </authorList>
    </citation>
    <scope>NUCLEOTIDE SEQUENCE [LARGE SCALE GENOMIC DNA]</scope>
    <source>
        <strain evidence="2 3">BT594</strain>
    </source>
</reference>
<organism evidence="2 3">
    <name type="scientific">Hymenobacter guriensis</name>
    <dbReference type="NCBI Taxonomy" id="2793065"/>
    <lineage>
        <taxon>Bacteria</taxon>
        <taxon>Pseudomonadati</taxon>
        <taxon>Bacteroidota</taxon>
        <taxon>Cytophagia</taxon>
        <taxon>Cytophagales</taxon>
        <taxon>Hymenobacteraceae</taxon>
        <taxon>Hymenobacter</taxon>
    </lineage>
</organism>
<sequence length="193" mass="22367">MKTQPFLQQLHNQVHELLAVLSTELEPRNGQALQFKPSATSWSVLECLEHLNRYSRFYNPALRKALAAGRKAGTDAEVGFSWLGRKSYETVRPENRKLQKTLKHMNPSQSALSWDVLVEFRQHQETLLELLRQAETTDLNRKAVPVEFFRVLKLRIGEALLFVVAHQQRHMQQAQRVLQQYTAQQETAPRLVV</sequence>
<proteinExistence type="predicted"/>
<accession>A0ABS0L2T9</accession>
<dbReference type="InterPro" id="IPR034660">
    <property type="entry name" value="DinB/YfiT-like"/>
</dbReference>
<evidence type="ECO:0000313" key="2">
    <source>
        <dbReference type="EMBL" id="MBG8554427.1"/>
    </source>
</evidence>
<dbReference type="Proteomes" id="UP000601099">
    <property type="component" value="Unassembled WGS sequence"/>
</dbReference>
<protein>
    <submittedName>
        <fullName evidence="2">DinB family protein</fullName>
    </submittedName>
</protein>
<dbReference type="InterPro" id="IPR024775">
    <property type="entry name" value="DinB-like"/>
</dbReference>
<feature type="domain" description="DinB-like" evidence="1">
    <location>
        <begin position="19"/>
        <end position="174"/>
    </location>
</feature>
<dbReference type="Gene3D" id="1.20.120.450">
    <property type="entry name" value="dinb family like domain"/>
    <property type="match status" value="1"/>
</dbReference>
<dbReference type="EMBL" id="JADWYK010000007">
    <property type="protein sequence ID" value="MBG8554427.1"/>
    <property type="molecule type" value="Genomic_DNA"/>
</dbReference>
<name>A0ABS0L2T9_9BACT</name>
<evidence type="ECO:0000259" key="1">
    <source>
        <dbReference type="Pfam" id="PF12867"/>
    </source>
</evidence>
<dbReference type="SUPFAM" id="SSF109854">
    <property type="entry name" value="DinB/YfiT-like putative metalloenzymes"/>
    <property type="match status" value="1"/>
</dbReference>
<dbReference type="Pfam" id="PF12867">
    <property type="entry name" value="DinB_2"/>
    <property type="match status" value="1"/>
</dbReference>
<keyword evidence="3" id="KW-1185">Reference proteome</keyword>
<gene>
    <name evidence="2" type="ORF">I5L79_12775</name>
</gene>
<dbReference type="RefSeq" id="WP_196955450.1">
    <property type="nucleotide sequence ID" value="NZ_JADWYK010000007.1"/>
</dbReference>